<dbReference type="Proteomes" id="UP001152759">
    <property type="component" value="Chromosome 2"/>
</dbReference>
<feature type="compositionally biased region" description="Polar residues" evidence="10">
    <location>
        <begin position="171"/>
        <end position="197"/>
    </location>
</feature>
<evidence type="ECO:0000256" key="10">
    <source>
        <dbReference type="SAM" id="MobiDB-lite"/>
    </source>
</evidence>
<feature type="compositionally biased region" description="Polar residues" evidence="10">
    <location>
        <begin position="132"/>
        <end position="147"/>
    </location>
</feature>
<dbReference type="InterPro" id="IPR027093">
    <property type="entry name" value="EAF_fam"/>
</dbReference>
<feature type="region of interest" description="Disordered" evidence="10">
    <location>
        <begin position="132"/>
        <end position="197"/>
    </location>
</feature>
<dbReference type="Pfam" id="PF09816">
    <property type="entry name" value="EAF"/>
    <property type="match status" value="1"/>
</dbReference>
<feature type="region of interest" description="Disordered" evidence="10">
    <location>
        <begin position="227"/>
        <end position="307"/>
    </location>
</feature>
<dbReference type="InterPro" id="IPR019194">
    <property type="entry name" value="Tscrpt_elong_fac_Eaf_N"/>
</dbReference>
<keyword evidence="7" id="KW-0804">Transcription</keyword>
<accession>A0A9P0A779</accession>
<dbReference type="PANTHER" id="PTHR15970">
    <property type="entry name" value="ELL-ASSOCIATED FACTOR EAF"/>
    <property type="match status" value="1"/>
</dbReference>
<dbReference type="OrthoDB" id="125903at2759"/>
<name>A0A9P0A779_BEMTA</name>
<dbReference type="GO" id="GO:0032783">
    <property type="term" value="C:super elongation complex"/>
    <property type="evidence" value="ECO:0007669"/>
    <property type="project" value="InterPro"/>
</dbReference>
<keyword evidence="4" id="KW-0597">Phosphoprotein</keyword>
<evidence type="ECO:0000256" key="8">
    <source>
        <dbReference type="ARBA" id="ARBA00023242"/>
    </source>
</evidence>
<keyword evidence="8" id="KW-0539">Nucleus</keyword>
<evidence type="ECO:0000256" key="1">
    <source>
        <dbReference type="ARBA" id="ARBA00004123"/>
    </source>
</evidence>
<evidence type="ECO:0000256" key="4">
    <source>
        <dbReference type="ARBA" id="ARBA00022553"/>
    </source>
</evidence>
<keyword evidence="6" id="KW-0010">Activator</keyword>
<feature type="domain" description="Transcription elongation factor Eaf N-terminal" evidence="11">
    <location>
        <begin position="13"/>
        <end position="111"/>
    </location>
</feature>
<feature type="compositionally biased region" description="Low complexity" evidence="10">
    <location>
        <begin position="230"/>
        <end position="256"/>
    </location>
</feature>
<keyword evidence="13" id="KW-1185">Reference proteome</keyword>
<evidence type="ECO:0000313" key="12">
    <source>
        <dbReference type="EMBL" id="CAH0385701.1"/>
    </source>
</evidence>
<keyword evidence="5" id="KW-0805">Transcription regulation</keyword>
<dbReference type="KEGG" id="btab:109041871"/>
<dbReference type="GO" id="GO:0003711">
    <property type="term" value="F:transcription elongation factor activity"/>
    <property type="evidence" value="ECO:0007669"/>
    <property type="project" value="TreeGrafter"/>
</dbReference>
<evidence type="ECO:0000256" key="5">
    <source>
        <dbReference type="ARBA" id="ARBA00023015"/>
    </source>
</evidence>
<evidence type="ECO:0000259" key="11">
    <source>
        <dbReference type="Pfam" id="PF09816"/>
    </source>
</evidence>
<comment type="subcellular location">
    <subcellularLocation>
        <location evidence="1">Nucleus</location>
    </subcellularLocation>
</comment>
<evidence type="ECO:0000256" key="3">
    <source>
        <dbReference type="ARBA" id="ARBA00021452"/>
    </source>
</evidence>
<comment type="similarity">
    <text evidence="2">Belongs to the EAF family.</text>
</comment>
<sequence length="307" mass="32721">MTDKLGLGPGVRQIKLGASFTGDKSAGFHTLRYDFKPASVDPNKIATVDVGASNQISVTVPHLDGAGTQQTVFKGSYRPYQKECVLIIDKVTGEITLEKLSNNIQLKKTRTAPQKVGDTSKNVWKNTDIKSLNANAGSSSKLKTNSGLVPRHSPLHASPSPSPAHHKSPNRPLSQHKSPPQLAFNNRSASPSFQSHNPVLGVEETSMTGFETQREPNQNGNMECAVGVLSSSSDSGSNSDSSSSDSDSDSSSMSDSQESPKARVPEAQSLRPNGHLNSKPTSSPVSKLPSQQILSQDLQLSESDSDF</sequence>
<comment type="function">
    <text evidence="9">Promotes transcriptional elongation by Su(Tpl)/ELL. Essential for development.</text>
</comment>
<dbReference type="GO" id="GO:0006368">
    <property type="term" value="P:transcription elongation by RNA polymerase II"/>
    <property type="evidence" value="ECO:0007669"/>
    <property type="project" value="InterPro"/>
</dbReference>
<evidence type="ECO:0000256" key="9">
    <source>
        <dbReference type="ARBA" id="ARBA00025617"/>
    </source>
</evidence>
<protein>
    <recommendedName>
        <fullName evidence="3">Ell-associated factor Eaf</fullName>
    </recommendedName>
</protein>
<dbReference type="PANTHER" id="PTHR15970:SF2">
    <property type="entry name" value="ELL-ASSOCIATED FACTOR EAF"/>
    <property type="match status" value="1"/>
</dbReference>
<dbReference type="EMBL" id="OU963863">
    <property type="protein sequence ID" value="CAH0385701.1"/>
    <property type="molecule type" value="Genomic_DNA"/>
</dbReference>
<proteinExistence type="inferred from homology"/>
<evidence type="ECO:0000313" key="13">
    <source>
        <dbReference type="Proteomes" id="UP001152759"/>
    </source>
</evidence>
<feature type="compositionally biased region" description="Polar residues" evidence="10">
    <location>
        <begin position="275"/>
        <end position="285"/>
    </location>
</feature>
<organism evidence="12 13">
    <name type="scientific">Bemisia tabaci</name>
    <name type="common">Sweetpotato whitefly</name>
    <name type="synonym">Aleurodes tabaci</name>
    <dbReference type="NCBI Taxonomy" id="7038"/>
    <lineage>
        <taxon>Eukaryota</taxon>
        <taxon>Metazoa</taxon>
        <taxon>Ecdysozoa</taxon>
        <taxon>Arthropoda</taxon>
        <taxon>Hexapoda</taxon>
        <taxon>Insecta</taxon>
        <taxon>Pterygota</taxon>
        <taxon>Neoptera</taxon>
        <taxon>Paraneoptera</taxon>
        <taxon>Hemiptera</taxon>
        <taxon>Sternorrhyncha</taxon>
        <taxon>Aleyrodoidea</taxon>
        <taxon>Aleyrodidae</taxon>
        <taxon>Aleyrodinae</taxon>
        <taxon>Bemisia</taxon>
    </lineage>
</organism>
<feature type="compositionally biased region" description="Low complexity" evidence="10">
    <location>
        <begin position="288"/>
        <end position="307"/>
    </location>
</feature>
<evidence type="ECO:0000256" key="6">
    <source>
        <dbReference type="ARBA" id="ARBA00023159"/>
    </source>
</evidence>
<reference evidence="12" key="1">
    <citation type="submission" date="2021-12" db="EMBL/GenBank/DDBJ databases">
        <authorList>
            <person name="King R."/>
        </authorList>
    </citation>
    <scope>NUCLEOTIDE SEQUENCE</scope>
</reference>
<dbReference type="AlphaFoldDB" id="A0A9P0A779"/>
<evidence type="ECO:0000256" key="7">
    <source>
        <dbReference type="ARBA" id="ARBA00023163"/>
    </source>
</evidence>
<evidence type="ECO:0000256" key="2">
    <source>
        <dbReference type="ARBA" id="ARBA00007798"/>
    </source>
</evidence>
<gene>
    <name evidence="12" type="ORF">BEMITA_LOCUS4900</name>
</gene>